<proteinExistence type="predicted"/>
<dbReference type="Proteomes" id="UP000265520">
    <property type="component" value="Unassembled WGS sequence"/>
</dbReference>
<feature type="non-terminal residue" evidence="1">
    <location>
        <position position="1"/>
    </location>
</feature>
<name>A0A392VMX0_9FABA</name>
<evidence type="ECO:0000313" key="1">
    <source>
        <dbReference type="EMBL" id="MCI88802.1"/>
    </source>
</evidence>
<feature type="non-terminal residue" evidence="1">
    <location>
        <position position="67"/>
    </location>
</feature>
<sequence>FLCDSGSLHGCQFWISVVPFIRGSGSGVVVSSGGVGCDLATQWVFSGGAVVVFWRGSEVWWWRLEVL</sequence>
<organism evidence="1 2">
    <name type="scientific">Trifolium medium</name>
    <dbReference type="NCBI Taxonomy" id="97028"/>
    <lineage>
        <taxon>Eukaryota</taxon>
        <taxon>Viridiplantae</taxon>
        <taxon>Streptophyta</taxon>
        <taxon>Embryophyta</taxon>
        <taxon>Tracheophyta</taxon>
        <taxon>Spermatophyta</taxon>
        <taxon>Magnoliopsida</taxon>
        <taxon>eudicotyledons</taxon>
        <taxon>Gunneridae</taxon>
        <taxon>Pentapetalae</taxon>
        <taxon>rosids</taxon>
        <taxon>fabids</taxon>
        <taxon>Fabales</taxon>
        <taxon>Fabaceae</taxon>
        <taxon>Papilionoideae</taxon>
        <taxon>50 kb inversion clade</taxon>
        <taxon>NPAAA clade</taxon>
        <taxon>Hologalegina</taxon>
        <taxon>IRL clade</taxon>
        <taxon>Trifolieae</taxon>
        <taxon>Trifolium</taxon>
    </lineage>
</organism>
<keyword evidence="2" id="KW-1185">Reference proteome</keyword>
<reference evidence="1 2" key="1">
    <citation type="journal article" date="2018" name="Front. Plant Sci.">
        <title>Red Clover (Trifolium pratense) and Zigzag Clover (T. medium) - A Picture of Genomic Similarities and Differences.</title>
        <authorList>
            <person name="Dluhosova J."/>
            <person name="Istvanek J."/>
            <person name="Nedelnik J."/>
            <person name="Repkova J."/>
        </authorList>
    </citation>
    <scope>NUCLEOTIDE SEQUENCE [LARGE SCALE GENOMIC DNA]</scope>
    <source>
        <strain evidence="2">cv. 10/8</strain>
        <tissue evidence="1">Leaf</tissue>
    </source>
</reference>
<evidence type="ECO:0000313" key="2">
    <source>
        <dbReference type="Proteomes" id="UP000265520"/>
    </source>
</evidence>
<protein>
    <submittedName>
        <fullName evidence="1">Uncharacterized protein</fullName>
    </submittedName>
</protein>
<comment type="caution">
    <text evidence="1">The sequence shown here is derived from an EMBL/GenBank/DDBJ whole genome shotgun (WGS) entry which is preliminary data.</text>
</comment>
<dbReference type="EMBL" id="LXQA011202833">
    <property type="protein sequence ID" value="MCI88802.1"/>
    <property type="molecule type" value="Genomic_DNA"/>
</dbReference>
<accession>A0A392VMX0</accession>
<dbReference type="AlphaFoldDB" id="A0A392VMX0"/>